<comment type="caution">
    <text evidence="1">The sequence shown here is derived from an EMBL/GenBank/DDBJ whole genome shotgun (WGS) entry which is preliminary data.</text>
</comment>
<dbReference type="EMBL" id="JAOCZP010000001">
    <property type="protein sequence ID" value="MCT7374202.1"/>
    <property type="molecule type" value="Genomic_DNA"/>
</dbReference>
<keyword evidence="2" id="KW-1185">Reference proteome</keyword>
<dbReference type="RefSeq" id="WP_260900574.1">
    <property type="nucleotide sequence ID" value="NZ_JAOCZP010000001.1"/>
</dbReference>
<name>A0ABT2LK49_9HYPH</name>
<organism evidence="1 2">
    <name type="scientific">Chelativorans salis</name>
    <dbReference type="NCBI Taxonomy" id="2978478"/>
    <lineage>
        <taxon>Bacteria</taxon>
        <taxon>Pseudomonadati</taxon>
        <taxon>Pseudomonadota</taxon>
        <taxon>Alphaproteobacteria</taxon>
        <taxon>Hyphomicrobiales</taxon>
        <taxon>Phyllobacteriaceae</taxon>
        <taxon>Chelativorans</taxon>
    </lineage>
</organism>
<protein>
    <submittedName>
        <fullName evidence="1">DUF2171 domain-containing protein</fullName>
    </submittedName>
</protein>
<accession>A0ABT2LK49</accession>
<proteinExistence type="predicted"/>
<dbReference type="Proteomes" id="UP001320831">
    <property type="component" value="Unassembled WGS sequence"/>
</dbReference>
<evidence type="ECO:0000313" key="1">
    <source>
        <dbReference type="EMBL" id="MCT7374202.1"/>
    </source>
</evidence>
<evidence type="ECO:0000313" key="2">
    <source>
        <dbReference type="Proteomes" id="UP001320831"/>
    </source>
</evidence>
<sequence>MENVLQQIRKGMRVYDSQGEEIGTVDWVRMSDEDPTTPEAETVTGDTNVSRNGTLTDLIWNAFRTDEVPEPLQSRLLREGFVRIDAKSLFAADRYVMPDQISSVANDHVTLKVPREALIRRE</sequence>
<gene>
    <name evidence="1" type="ORF">N5A92_04040</name>
</gene>
<reference evidence="1 2" key="1">
    <citation type="submission" date="2022-09" db="EMBL/GenBank/DDBJ databases">
        <title>Chelativorans salina sp. nov., a novel slightly halophilic bacterium isolated from a saline lake sediment enrichment.</title>
        <authorList>
            <person name="Gao L."/>
            <person name="Fang B.-Z."/>
            <person name="Li W.-J."/>
        </authorList>
    </citation>
    <scope>NUCLEOTIDE SEQUENCE [LARGE SCALE GENOMIC DNA]</scope>
    <source>
        <strain evidence="1 2">EGI FJ00035</strain>
    </source>
</reference>